<keyword evidence="1" id="KW-1133">Transmembrane helix</keyword>
<proteinExistence type="predicted"/>
<evidence type="ECO:0008006" key="4">
    <source>
        <dbReference type="Google" id="ProtNLM"/>
    </source>
</evidence>
<organism evidence="2 3">
    <name type="scientific">Candidatus Sungbacteria bacterium GWC2_49_10</name>
    <dbReference type="NCBI Taxonomy" id="1802263"/>
    <lineage>
        <taxon>Bacteria</taxon>
        <taxon>Candidatus Sungiibacteriota</taxon>
    </lineage>
</organism>
<protein>
    <recommendedName>
        <fullName evidence="4">DUF4367 domain-containing protein</fullName>
    </recommendedName>
</protein>
<feature type="transmembrane region" description="Helical" evidence="1">
    <location>
        <begin position="6"/>
        <end position="24"/>
    </location>
</feature>
<accession>A0A1G2K4H0</accession>
<dbReference type="AlphaFoldDB" id="A0A1G2K4H0"/>
<reference evidence="2 3" key="1">
    <citation type="journal article" date="2016" name="Nat. Commun.">
        <title>Thousands of microbial genomes shed light on interconnected biogeochemical processes in an aquifer system.</title>
        <authorList>
            <person name="Anantharaman K."/>
            <person name="Brown C.T."/>
            <person name="Hug L.A."/>
            <person name="Sharon I."/>
            <person name="Castelle C.J."/>
            <person name="Probst A.J."/>
            <person name="Thomas B.C."/>
            <person name="Singh A."/>
            <person name="Wilkins M.J."/>
            <person name="Karaoz U."/>
            <person name="Brodie E.L."/>
            <person name="Williams K.H."/>
            <person name="Hubbard S.S."/>
            <person name="Banfield J.F."/>
        </authorList>
    </citation>
    <scope>NUCLEOTIDE SEQUENCE [LARGE SCALE GENOMIC DNA]</scope>
</reference>
<evidence type="ECO:0000313" key="3">
    <source>
        <dbReference type="Proteomes" id="UP000177392"/>
    </source>
</evidence>
<gene>
    <name evidence="2" type="ORF">A2131_00335</name>
</gene>
<evidence type="ECO:0000313" key="2">
    <source>
        <dbReference type="EMBL" id="OGZ94329.1"/>
    </source>
</evidence>
<comment type="caution">
    <text evidence="2">The sequence shown here is derived from an EMBL/GenBank/DDBJ whole genome shotgun (WGS) entry which is preliminary data.</text>
</comment>
<dbReference type="EMBL" id="MHQB01000014">
    <property type="protein sequence ID" value="OGZ94329.1"/>
    <property type="molecule type" value="Genomic_DNA"/>
</dbReference>
<sequence length="189" mass="20816">MSKQKFIAIIVVLVALGAGAYLLFSRGGLTSLNFSNSGGNINESPKPSEQAFANLTEEYTSPDFGFSFRYPKDFSATELEDDAGATVLLQKSGEREGFQIYISEFDEAEPLTGARILQDLPASEVIDPKDVLIGEGKAINAVIFLSTSPSFGKTREVWFIREGFLYQVTTYEGQDDFIGPILETLRFEN</sequence>
<name>A0A1G2K4H0_9BACT</name>
<keyword evidence="1" id="KW-0472">Membrane</keyword>
<keyword evidence="1" id="KW-0812">Transmembrane</keyword>
<dbReference type="Proteomes" id="UP000177392">
    <property type="component" value="Unassembled WGS sequence"/>
</dbReference>
<evidence type="ECO:0000256" key="1">
    <source>
        <dbReference type="SAM" id="Phobius"/>
    </source>
</evidence>